<evidence type="ECO:0000313" key="2">
    <source>
        <dbReference type="Proteomes" id="UP000230869"/>
    </source>
</evidence>
<dbReference type="AlphaFoldDB" id="A0A2M6K9T7"/>
<dbReference type="EMBL" id="PCWW01000027">
    <property type="protein sequence ID" value="PIR13619.1"/>
    <property type="molecule type" value="Genomic_DNA"/>
</dbReference>
<reference evidence="1 2" key="1">
    <citation type="submission" date="2017-09" db="EMBL/GenBank/DDBJ databases">
        <title>Depth-based differentiation of microbial function through sediment-hosted aquifers and enrichment of novel symbionts in the deep terrestrial subsurface.</title>
        <authorList>
            <person name="Probst A.J."/>
            <person name="Ladd B."/>
            <person name="Jarett J.K."/>
            <person name="Geller-Mcgrath D.E."/>
            <person name="Sieber C.M."/>
            <person name="Emerson J.B."/>
            <person name="Anantharaman K."/>
            <person name="Thomas B.C."/>
            <person name="Malmstrom R."/>
            <person name="Stieglmeier M."/>
            <person name="Klingl A."/>
            <person name="Woyke T."/>
            <person name="Ryan C.M."/>
            <person name="Banfield J.F."/>
        </authorList>
    </citation>
    <scope>NUCLEOTIDE SEQUENCE [LARGE SCALE GENOMIC DNA]</scope>
    <source>
        <strain evidence="1">CG11_big_fil_rev_8_21_14_0_20_39_10</strain>
    </source>
</reference>
<accession>A0A2M6K9T7</accession>
<organism evidence="1 2">
    <name type="scientific">Candidatus Falkowbacteria bacterium CG11_big_fil_rev_8_21_14_0_20_39_10</name>
    <dbReference type="NCBI Taxonomy" id="1974570"/>
    <lineage>
        <taxon>Bacteria</taxon>
        <taxon>Candidatus Falkowiibacteriota</taxon>
    </lineage>
</organism>
<protein>
    <submittedName>
        <fullName evidence="1">Uncharacterized protein</fullName>
    </submittedName>
</protein>
<name>A0A2M6K9T7_9BACT</name>
<dbReference type="Proteomes" id="UP000230869">
    <property type="component" value="Unassembled WGS sequence"/>
</dbReference>
<comment type="caution">
    <text evidence="1">The sequence shown here is derived from an EMBL/GenBank/DDBJ whole genome shotgun (WGS) entry which is preliminary data.</text>
</comment>
<sequence>MAKRFELKGDVSQRQAQKTALLGTKIRVKDDCFRNREDFEIAIKVFFDKEVAGFQHYENELLASGLCTKKEFDSRVDEVGLFLLGRMAAEAGLVELV</sequence>
<proteinExistence type="predicted"/>
<evidence type="ECO:0000313" key="1">
    <source>
        <dbReference type="EMBL" id="PIR13619.1"/>
    </source>
</evidence>
<gene>
    <name evidence="1" type="ORF">COV49_01545</name>
</gene>